<dbReference type="EnsemblMetazoa" id="XM_022805744">
    <property type="protein sequence ID" value="XP_022661479"/>
    <property type="gene ID" value="LOC111250451"/>
</dbReference>
<dbReference type="AlphaFoldDB" id="A0A7M7K7C2"/>
<evidence type="ECO:0000313" key="2">
    <source>
        <dbReference type="Proteomes" id="UP000594260"/>
    </source>
</evidence>
<dbReference type="OrthoDB" id="10482760at2759"/>
<reference evidence="1" key="1">
    <citation type="submission" date="2021-01" db="UniProtKB">
        <authorList>
            <consortium name="EnsemblMetazoa"/>
        </authorList>
    </citation>
    <scope>IDENTIFICATION</scope>
</reference>
<protein>
    <submittedName>
        <fullName evidence="1">Uncharacterized protein</fullName>
    </submittedName>
</protein>
<accession>A0A7M7K7C2</accession>
<keyword evidence="2" id="KW-1185">Reference proteome</keyword>
<sequence>MSALDEGLSENSIPDSVVVTWPSTEWFTDADASPDGTSTVTEVPAEVCKFGKTPAWQFVKCKTKAFMRKAKQIHGDTAKWIKDKSECLAKMSKGAGHAIEQTRQCLMKINIRSRDIDEQLKTCFTGGGSRVSRRLTAEQSTELDNREWSEGVVCFTGLSPKTAGVLQHVARIVILYIVQIGFKALMLYFTNGLSEVIFV</sequence>
<dbReference type="RefSeq" id="XP_022661479.1">
    <property type="nucleotide sequence ID" value="XM_022805744.1"/>
</dbReference>
<dbReference type="Proteomes" id="UP000594260">
    <property type="component" value="Unplaced"/>
</dbReference>
<dbReference type="InParanoid" id="A0A7M7K7C2"/>
<name>A0A7M7K7C2_VARDE</name>
<dbReference type="KEGG" id="vde:111250451"/>
<organism evidence="1 2">
    <name type="scientific">Varroa destructor</name>
    <name type="common">Honeybee mite</name>
    <dbReference type="NCBI Taxonomy" id="109461"/>
    <lineage>
        <taxon>Eukaryota</taxon>
        <taxon>Metazoa</taxon>
        <taxon>Ecdysozoa</taxon>
        <taxon>Arthropoda</taxon>
        <taxon>Chelicerata</taxon>
        <taxon>Arachnida</taxon>
        <taxon>Acari</taxon>
        <taxon>Parasitiformes</taxon>
        <taxon>Mesostigmata</taxon>
        <taxon>Gamasina</taxon>
        <taxon>Dermanyssoidea</taxon>
        <taxon>Varroidae</taxon>
        <taxon>Varroa</taxon>
    </lineage>
</organism>
<evidence type="ECO:0000313" key="1">
    <source>
        <dbReference type="EnsemblMetazoa" id="XP_022661479"/>
    </source>
</evidence>
<dbReference type="GeneID" id="111250451"/>
<proteinExistence type="predicted"/>